<name>A0A239DSC0_9BACT</name>
<dbReference type="Gene3D" id="3.30.530.20">
    <property type="match status" value="1"/>
</dbReference>
<dbReference type="OrthoDB" id="9801773at2"/>
<proteinExistence type="predicted"/>
<dbReference type="RefSeq" id="WP_089406869.1">
    <property type="nucleotide sequence ID" value="NZ_FZOU01000001.1"/>
</dbReference>
<keyword evidence="2" id="KW-1185">Reference proteome</keyword>
<dbReference type="AlphaFoldDB" id="A0A239DSC0"/>
<organism evidence="1 2">
    <name type="scientific">Granulicella rosea</name>
    <dbReference type="NCBI Taxonomy" id="474952"/>
    <lineage>
        <taxon>Bacteria</taxon>
        <taxon>Pseudomonadati</taxon>
        <taxon>Acidobacteriota</taxon>
        <taxon>Terriglobia</taxon>
        <taxon>Terriglobales</taxon>
        <taxon>Acidobacteriaceae</taxon>
        <taxon>Granulicella</taxon>
    </lineage>
</organism>
<sequence>MFFVKDHIHIEAPVERCFLLSTSIEAVGKVLGMRAVSGKTSGLVVEGDQLIWRGWKFGLPQMHETLITGYEYPHFFQDTMGRGRFSYFQHDHRFDYVDGHTFLHDTVRFSMPLGPAGRLVGRSLIVPHVRDLLQRRFAMLKELAEGDGWREYLSAAQDVVEAHRISTP</sequence>
<protein>
    <submittedName>
        <fullName evidence="1">Ligand-binding SRPBCC domain-containing protein</fullName>
    </submittedName>
</protein>
<dbReference type="Proteomes" id="UP000198356">
    <property type="component" value="Unassembled WGS sequence"/>
</dbReference>
<dbReference type="EMBL" id="FZOU01000001">
    <property type="protein sequence ID" value="SNS34464.1"/>
    <property type="molecule type" value="Genomic_DNA"/>
</dbReference>
<evidence type="ECO:0000313" key="2">
    <source>
        <dbReference type="Proteomes" id="UP000198356"/>
    </source>
</evidence>
<accession>A0A239DSC0</accession>
<reference evidence="1 2" key="1">
    <citation type="submission" date="2017-06" db="EMBL/GenBank/DDBJ databases">
        <authorList>
            <person name="Kim H.J."/>
            <person name="Triplett B.A."/>
        </authorList>
    </citation>
    <scope>NUCLEOTIDE SEQUENCE [LARGE SCALE GENOMIC DNA]</scope>
    <source>
        <strain evidence="1 2">DSM 18704</strain>
    </source>
</reference>
<dbReference type="SUPFAM" id="SSF55961">
    <property type="entry name" value="Bet v1-like"/>
    <property type="match status" value="1"/>
</dbReference>
<gene>
    <name evidence="1" type="ORF">SAMN05421770_101590</name>
</gene>
<evidence type="ECO:0000313" key="1">
    <source>
        <dbReference type="EMBL" id="SNS34464.1"/>
    </source>
</evidence>
<dbReference type="CDD" id="cd07820">
    <property type="entry name" value="SRPBCC_3"/>
    <property type="match status" value="1"/>
</dbReference>
<dbReference type="InterPro" id="IPR023393">
    <property type="entry name" value="START-like_dom_sf"/>
</dbReference>